<comment type="caution">
    <text evidence="1">The sequence shown here is derived from an EMBL/GenBank/DDBJ whole genome shotgun (WGS) entry which is preliminary data.</text>
</comment>
<name>A0A9W6Y619_9STRA</name>
<dbReference type="Proteomes" id="UP001165121">
    <property type="component" value="Unassembled WGS sequence"/>
</dbReference>
<evidence type="ECO:0000313" key="2">
    <source>
        <dbReference type="Proteomes" id="UP001165121"/>
    </source>
</evidence>
<keyword evidence="2" id="KW-1185">Reference proteome</keyword>
<gene>
    <name evidence="1" type="ORF">Pfra01_002424600</name>
</gene>
<sequence>MLPTLPIVHTTFAVAANLQRCIRAWLLTEGSVPITILAVRLLVKETDTCSIASGGGAEGCGSIEVRYDRDADIAQRCGICVPVRSQGQCPSISLLCYLTRRVEHLLAVGNGSGADLGLVAWTGCGGAVHNAQHG</sequence>
<dbReference type="AlphaFoldDB" id="A0A9W6Y619"/>
<evidence type="ECO:0000313" key="1">
    <source>
        <dbReference type="EMBL" id="GMF56945.1"/>
    </source>
</evidence>
<proteinExistence type="predicted"/>
<protein>
    <submittedName>
        <fullName evidence="1">Unnamed protein product</fullName>
    </submittedName>
</protein>
<dbReference type="EMBL" id="BSXT01004150">
    <property type="protein sequence ID" value="GMF56945.1"/>
    <property type="molecule type" value="Genomic_DNA"/>
</dbReference>
<reference evidence="1" key="1">
    <citation type="submission" date="2023-04" db="EMBL/GenBank/DDBJ databases">
        <title>Phytophthora fragariaefolia NBRC 109709.</title>
        <authorList>
            <person name="Ichikawa N."/>
            <person name="Sato H."/>
            <person name="Tonouchi N."/>
        </authorList>
    </citation>
    <scope>NUCLEOTIDE SEQUENCE</scope>
    <source>
        <strain evidence="1">NBRC 109709</strain>
    </source>
</reference>
<organism evidence="1 2">
    <name type="scientific">Phytophthora fragariaefolia</name>
    <dbReference type="NCBI Taxonomy" id="1490495"/>
    <lineage>
        <taxon>Eukaryota</taxon>
        <taxon>Sar</taxon>
        <taxon>Stramenopiles</taxon>
        <taxon>Oomycota</taxon>
        <taxon>Peronosporomycetes</taxon>
        <taxon>Peronosporales</taxon>
        <taxon>Peronosporaceae</taxon>
        <taxon>Phytophthora</taxon>
    </lineage>
</organism>
<accession>A0A9W6Y619</accession>